<accession>A0A162E6Z8</accession>
<dbReference type="InterPro" id="IPR019649">
    <property type="entry name" value="DUF2512"/>
</dbReference>
<name>A0A162E6Z8_9BACI</name>
<comment type="caution">
    <text evidence="2">The sequence shown here is derived from an EMBL/GenBank/DDBJ whole genome shotgun (WGS) entry which is preliminary data.</text>
</comment>
<dbReference type="RefSeq" id="WP_061948279.1">
    <property type="nucleotide sequence ID" value="NZ_LTAO01000012.1"/>
</dbReference>
<keyword evidence="1" id="KW-1133">Transmembrane helix</keyword>
<keyword evidence="3" id="KW-1185">Reference proteome</keyword>
<feature type="transmembrane region" description="Helical" evidence="1">
    <location>
        <begin position="57"/>
        <end position="79"/>
    </location>
</feature>
<dbReference type="AlphaFoldDB" id="A0A162E6Z8"/>
<keyword evidence="1" id="KW-0812">Transmembrane</keyword>
<dbReference type="Proteomes" id="UP000075806">
    <property type="component" value="Unassembled WGS sequence"/>
</dbReference>
<gene>
    <name evidence="2" type="ORF">AZF04_03855</name>
</gene>
<evidence type="ECO:0000313" key="2">
    <source>
        <dbReference type="EMBL" id="KYG31921.1"/>
    </source>
</evidence>
<proteinExistence type="predicted"/>
<organism evidence="2 3">
    <name type="scientific">Alkalihalobacillus trypoxylicola</name>
    <dbReference type="NCBI Taxonomy" id="519424"/>
    <lineage>
        <taxon>Bacteria</taxon>
        <taxon>Bacillati</taxon>
        <taxon>Bacillota</taxon>
        <taxon>Bacilli</taxon>
        <taxon>Bacillales</taxon>
        <taxon>Bacillaceae</taxon>
        <taxon>Alkalihalobacillus</taxon>
    </lineage>
</organism>
<evidence type="ECO:0000313" key="3">
    <source>
        <dbReference type="Proteomes" id="UP000075806"/>
    </source>
</evidence>
<reference evidence="2" key="1">
    <citation type="submission" date="2016-02" db="EMBL/GenBank/DDBJ databases">
        <title>Genome sequence of Bacillus trypoxylicola KCTC 13244(T).</title>
        <authorList>
            <person name="Jeong H."/>
            <person name="Park S.-H."/>
            <person name="Choi S.-K."/>
        </authorList>
    </citation>
    <scope>NUCLEOTIDE SEQUENCE [LARGE SCALE GENOMIC DNA]</scope>
    <source>
        <strain evidence="2">KCTC 13244</strain>
    </source>
</reference>
<dbReference type="STRING" id="519424.AZF04_03855"/>
<feature type="transmembrane region" description="Helical" evidence="1">
    <location>
        <begin position="32"/>
        <end position="50"/>
    </location>
</feature>
<evidence type="ECO:0000256" key="1">
    <source>
        <dbReference type="SAM" id="Phobius"/>
    </source>
</evidence>
<evidence type="ECO:0008006" key="4">
    <source>
        <dbReference type="Google" id="ProtNLM"/>
    </source>
</evidence>
<protein>
    <recommendedName>
        <fullName evidence="4">DUF2512 domain-containing protein</fullName>
    </recommendedName>
</protein>
<dbReference type="EMBL" id="LTAO01000012">
    <property type="protein sequence ID" value="KYG31921.1"/>
    <property type="molecule type" value="Genomic_DNA"/>
</dbReference>
<dbReference type="OrthoDB" id="2111682at2"/>
<feature type="transmembrane region" description="Helical" evidence="1">
    <location>
        <begin position="85"/>
        <end position="103"/>
    </location>
</feature>
<sequence length="143" mass="16350">MYLKAFLMKWVMITLVIALVFGLFAHFSFGKILTISTILSLVAFVGDLFIMPKIRNIWATVSDFALAWIGIAVIADLISNSPISIMAYSFWAALIIAGGEYFYHRYLLNHVFKKHSDMHHFGNMQTEFGEELELKSRINPDKK</sequence>
<feature type="transmembrane region" description="Helical" evidence="1">
    <location>
        <begin position="7"/>
        <end position="26"/>
    </location>
</feature>
<keyword evidence="1" id="KW-0472">Membrane</keyword>
<dbReference type="Pfam" id="PF10710">
    <property type="entry name" value="DUF2512"/>
    <property type="match status" value="1"/>
</dbReference>